<comment type="caution">
    <text evidence="1">The sequence shown here is derived from an EMBL/GenBank/DDBJ whole genome shotgun (WGS) entry which is preliminary data.</text>
</comment>
<protein>
    <submittedName>
        <fullName evidence="1">Uncharacterized protein</fullName>
    </submittedName>
</protein>
<evidence type="ECO:0000313" key="1">
    <source>
        <dbReference type="EMBL" id="KAA9378265.1"/>
    </source>
</evidence>
<accession>A0A5J5K4C6</accession>
<reference evidence="1 2" key="1">
    <citation type="submission" date="2019-09" db="EMBL/GenBank/DDBJ databases">
        <title>Screening of Novel Bioactive Compounds from Soil-Associated.</title>
        <authorList>
            <person name="Gong X."/>
        </authorList>
    </citation>
    <scope>NUCLEOTIDE SEQUENCE [LARGE SCALE GENOMIC DNA]</scope>
    <source>
        <strain evidence="1 2">Gxj-6</strain>
    </source>
</reference>
<gene>
    <name evidence="1" type="ORF">F5972_15400</name>
</gene>
<dbReference type="RefSeq" id="WP_150934177.1">
    <property type="nucleotide sequence ID" value="NZ_VYTZ01000005.1"/>
</dbReference>
<dbReference type="AlphaFoldDB" id="A0A5J5K4C6"/>
<dbReference type="Proteomes" id="UP000327011">
    <property type="component" value="Unassembled WGS sequence"/>
</dbReference>
<sequence>MTRTIQRLADRMVARLVPAAKAEAINCWYEYSGTCARRYCCSGSEIPGGRYCTGYEYTC</sequence>
<keyword evidence="2" id="KW-1185">Reference proteome</keyword>
<dbReference type="EMBL" id="VYTZ01000005">
    <property type="protein sequence ID" value="KAA9378265.1"/>
    <property type="molecule type" value="Genomic_DNA"/>
</dbReference>
<proteinExistence type="predicted"/>
<organism evidence="1 2">
    <name type="scientific">Microbispora cellulosiformans</name>
    <dbReference type="NCBI Taxonomy" id="2614688"/>
    <lineage>
        <taxon>Bacteria</taxon>
        <taxon>Bacillati</taxon>
        <taxon>Actinomycetota</taxon>
        <taxon>Actinomycetes</taxon>
        <taxon>Streptosporangiales</taxon>
        <taxon>Streptosporangiaceae</taxon>
        <taxon>Microbispora</taxon>
    </lineage>
</organism>
<evidence type="ECO:0000313" key="2">
    <source>
        <dbReference type="Proteomes" id="UP000327011"/>
    </source>
</evidence>
<name>A0A5J5K4C6_9ACTN</name>